<evidence type="ECO:0000256" key="1">
    <source>
        <dbReference type="SAM" id="Coils"/>
    </source>
</evidence>
<protein>
    <submittedName>
        <fullName evidence="4">Uncharacterized protein</fullName>
    </submittedName>
</protein>
<evidence type="ECO:0000313" key="3">
    <source>
        <dbReference type="Proteomes" id="UP001652642"/>
    </source>
</evidence>
<organism evidence="3 4">
    <name type="scientific">Pogona vitticeps</name>
    <name type="common">central bearded dragon</name>
    <dbReference type="NCBI Taxonomy" id="103695"/>
    <lineage>
        <taxon>Eukaryota</taxon>
        <taxon>Metazoa</taxon>
        <taxon>Chordata</taxon>
        <taxon>Craniata</taxon>
        <taxon>Vertebrata</taxon>
        <taxon>Euteleostomi</taxon>
        <taxon>Lepidosauria</taxon>
        <taxon>Squamata</taxon>
        <taxon>Bifurcata</taxon>
        <taxon>Unidentata</taxon>
        <taxon>Episquamata</taxon>
        <taxon>Toxicofera</taxon>
        <taxon>Iguania</taxon>
        <taxon>Acrodonta</taxon>
        <taxon>Agamidae</taxon>
        <taxon>Amphibolurinae</taxon>
        <taxon>Pogona</taxon>
    </lineage>
</organism>
<proteinExistence type="predicted"/>
<keyword evidence="1" id="KW-0175">Coiled coil</keyword>
<gene>
    <name evidence="4" type="primary">LOC140704197</name>
</gene>
<evidence type="ECO:0000256" key="2">
    <source>
        <dbReference type="SAM" id="MobiDB-lite"/>
    </source>
</evidence>
<dbReference type="Proteomes" id="UP001652642">
    <property type="component" value="Chromosome 2"/>
</dbReference>
<name>A0ABM5FHX4_9SAUR</name>
<reference evidence="4" key="2">
    <citation type="submission" date="2025-08" db="UniProtKB">
        <authorList>
            <consortium name="RefSeq"/>
        </authorList>
    </citation>
    <scope>IDENTIFICATION</scope>
</reference>
<accession>A0ABM5FHX4</accession>
<dbReference type="GeneID" id="140704197"/>
<dbReference type="RefSeq" id="XP_072845011.1">
    <property type="nucleotide sequence ID" value="XM_072988910.1"/>
</dbReference>
<reference evidence="3" key="1">
    <citation type="submission" date="2025-05" db="UniProtKB">
        <authorList>
            <consortium name="RefSeq"/>
        </authorList>
    </citation>
    <scope>NUCLEOTIDE SEQUENCE [LARGE SCALE GENOMIC DNA]</scope>
</reference>
<keyword evidence="3" id="KW-1185">Reference proteome</keyword>
<evidence type="ECO:0000313" key="4">
    <source>
        <dbReference type="RefSeq" id="XP_072845011.1"/>
    </source>
</evidence>
<feature type="compositionally biased region" description="Polar residues" evidence="2">
    <location>
        <begin position="166"/>
        <end position="177"/>
    </location>
</feature>
<feature type="coiled-coil region" evidence="1">
    <location>
        <begin position="31"/>
        <end position="94"/>
    </location>
</feature>
<feature type="region of interest" description="Disordered" evidence="2">
    <location>
        <begin position="159"/>
        <end position="185"/>
    </location>
</feature>
<sequence>MHQMKIGYLKVIKDLECAGRERQEQAVMAVKTQYNNKMKNLRTQLEAYHEMVDKKNQSWQDRTMRLEEENRKLRKENEESLNQITLQKEKWDEEKALLLKNTSEKLDYLCNQHVLTVKELQKIRLNLENVQKIVDFQIDLPYDQQRTCVVSNAITEKRTTDEKANNKMSALSAQDSGTAKPGESSASFVVEMEEMLDCLPQKKLLLEVKATLELVKGSVRKREIEISKLLQSEPQFCGSQITSTSSPK</sequence>